<dbReference type="AlphaFoldDB" id="A0A0B0PWY0"/>
<name>A0A0B0PWY0_GOSAR</name>
<reference evidence="2" key="1">
    <citation type="submission" date="2014-09" db="EMBL/GenBank/DDBJ databases">
        <authorList>
            <person name="Mudge J."/>
            <person name="Ramaraj T."/>
            <person name="Lindquist I.E."/>
            <person name="Bharti A.K."/>
            <person name="Sundararajan A."/>
            <person name="Cameron C.T."/>
            <person name="Woodward J.E."/>
            <person name="May G.D."/>
            <person name="Brubaker C."/>
            <person name="Broadhvest J."/>
            <person name="Wilkins T.A."/>
        </authorList>
    </citation>
    <scope>NUCLEOTIDE SEQUENCE</scope>
    <source>
        <strain evidence="2">cv. AKA8401</strain>
    </source>
</reference>
<dbReference type="EMBL" id="KN442870">
    <property type="protein sequence ID" value="KHG27916.1"/>
    <property type="molecule type" value="Genomic_DNA"/>
</dbReference>
<sequence>MPKSQTWYYMKLHIDASQIGSYSHTYIRVAY</sequence>
<accession>A0A0B0PWY0</accession>
<keyword evidence="2" id="KW-1185">Reference proteome</keyword>
<dbReference type="Proteomes" id="UP000032142">
    <property type="component" value="Unassembled WGS sequence"/>
</dbReference>
<organism evidence="1 2">
    <name type="scientific">Gossypium arboreum</name>
    <name type="common">Tree cotton</name>
    <name type="synonym">Gossypium nanking</name>
    <dbReference type="NCBI Taxonomy" id="29729"/>
    <lineage>
        <taxon>Eukaryota</taxon>
        <taxon>Viridiplantae</taxon>
        <taxon>Streptophyta</taxon>
        <taxon>Embryophyta</taxon>
        <taxon>Tracheophyta</taxon>
        <taxon>Spermatophyta</taxon>
        <taxon>Magnoliopsida</taxon>
        <taxon>eudicotyledons</taxon>
        <taxon>Gunneridae</taxon>
        <taxon>Pentapetalae</taxon>
        <taxon>rosids</taxon>
        <taxon>malvids</taxon>
        <taxon>Malvales</taxon>
        <taxon>Malvaceae</taxon>
        <taxon>Malvoideae</taxon>
        <taxon>Gossypium</taxon>
    </lineage>
</organism>
<evidence type="ECO:0000313" key="1">
    <source>
        <dbReference type="EMBL" id="KHG27916.1"/>
    </source>
</evidence>
<proteinExistence type="predicted"/>
<evidence type="ECO:0000313" key="2">
    <source>
        <dbReference type="Proteomes" id="UP000032142"/>
    </source>
</evidence>
<protein>
    <submittedName>
        <fullName evidence="1">Uncharacterized protein</fullName>
    </submittedName>
</protein>
<gene>
    <name evidence="1" type="ORF">F383_07822</name>
</gene>